<keyword evidence="2" id="KW-0808">Transferase</keyword>
<dbReference type="AlphaFoldDB" id="A0A927G9H5"/>
<evidence type="ECO:0000313" key="3">
    <source>
        <dbReference type="EMBL" id="MBD8078825.1"/>
    </source>
</evidence>
<keyword evidence="4" id="KW-1185">Reference proteome</keyword>
<dbReference type="SUPFAM" id="SSF48576">
    <property type="entry name" value="Terpenoid synthases"/>
    <property type="match status" value="1"/>
</dbReference>
<dbReference type="SFLD" id="SFLDS00005">
    <property type="entry name" value="Isoprenoid_Synthase_Type_I"/>
    <property type="match status" value="1"/>
</dbReference>
<accession>A0A927G9H5</accession>
<evidence type="ECO:0000256" key="2">
    <source>
        <dbReference type="ARBA" id="ARBA00022679"/>
    </source>
</evidence>
<dbReference type="PANTHER" id="PTHR31480">
    <property type="entry name" value="BIFUNCTIONAL LYCOPENE CYCLASE/PHYTOENE SYNTHASE"/>
    <property type="match status" value="1"/>
</dbReference>
<dbReference type="SFLD" id="SFLDG01018">
    <property type="entry name" value="Squalene/Phytoene_Synthase_Lik"/>
    <property type="match status" value="1"/>
</dbReference>
<evidence type="ECO:0000256" key="1">
    <source>
        <dbReference type="ARBA" id="ARBA00004684"/>
    </source>
</evidence>
<dbReference type="Pfam" id="PF00494">
    <property type="entry name" value="SQS_PSY"/>
    <property type="match status" value="1"/>
</dbReference>
<dbReference type="GO" id="GO:0004311">
    <property type="term" value="F:geranylgeranyl diphosphate synthase activity"/>
    <property type="evidence" value="ECO:0007669"/>
    <property type="project" value="InterPro"/>
</dbReference>
<reference evidence="3" key="1">
    <citation type="journal article" date="2018" name="Curr. Microbiol.">
        <title>Cellulosimicrobium arenosum sp. nov., Isolated from Marine Sediment Sand.</title>
        <authorList>
            <person name="Oh M."/>
            <person name="Kim J.H."/>
            <person name="Yoon J.H."/>
            <person name="Schumann P."/>
            <person name="Kim W."/>
        </authorList>
    </citation>
    <scope>NUCLEOTIDE SEQUENCE</scope>
    <source>
        <strain evidence="3">KCTC 49039</strain>
    </source>
</reference>
<dbReference type="InterPro" id="IPR044843">
    <property type="entry name" value="Trans_IPPS_bact-type"/>
</dbReference>
<sequence length="312" mass="34150">MDESSDPSARLYDRTAELASRVVLSGYSTSFGLGTRLLDPRTRTAIEAVYGLVRVADEVVDTRRGDGAGVLLDELEQETARALDRGWSTNLVVHSFARTARRCGVGHAEIDPFFASMRADLSVQVHDRASYETYVYGSAEVVGLMCLAVFLNARRTAREPLRTADERTTHGARALGAAFQKINFLRDLRTDYGELGRCYLPGVDPERLERKDVEAVLTEVRADLDAARAALPGLPVRPRLAVRSTLEVYENLLGRLGRIGLTSPQELLDRRVRVPDPLKLALAARAVARQVSQSAVDAGRSRAAHGRPRAGG</sequence>
<proteinExistence type="predicted"/>
<gene>
    <name evidence="3" type="ORF">IF651_07120</name>
</gene>
<dbReference type="SFLD" id="SFLDG01212">
    <property type="entry name" value="Phytoene_synthase_like"/>
    <property type="match status" value="1"/>
</dbReference>
<name>A0A927G9H5_9MICO</name>
<evidence type="ECO:0000313" key="4">
    <source>
        <dbReference type="Proteomes" id="UP000610846"/>
    </source>
</evidence>
<dbReference type="PROSITE" id="PS01045">
    <property type="entry name" value="SQUALEN_PHYTOEN_SYN_2"/>
    <property type="match status" value="1"/>
</dbReference>
<comment type="pathway">
    <text evidence="1">Carotenoid biosynthesis; phytoene biosynthesis.</text>
</comment>
<dbReference type="Gene3D" id="1.10.600.10">
    <property type="entry name" value="Farnesyl Diphosphate Synthase"/>
    <property type="match status" value="1"/>
</dbReference>
<protein>
    <submittedName>
        <fullName evidence="3">Squalene/phytoene synthase family protein</fullName>
    </submittedName>
</protein>
<dbReference type="Proteomes" id="UP000610846">
    <property type="component" value="Unassembled WGS sequence"/>
</dbReference>
<reference evidence="3" key="2">
    <citation type="submission" date="2020-09" db="EMBL/GenBank/DDBJ databases">
        <authorList>
            <person name="Yu Y."/>
        </authorList>
    </citation>
    <scope>NUCLEOTIDE SEQUENCE</scope>
    <source>
        <strain evidence="3">KCTC 49039</strain>
    </source>
</reference>
<dbReference type="InterPro" id="IPR008949">
    <property type="entry name" value="Isoprenoid_synthase_dom_sf"/>
</dbReference>
<dbReference type="InterPro" id="IPR002060">
    <property type="entry name" value="Squ/phyt_synthse"/>
</dbReference>
<dbReference type="GO" id="GO:0008299">
    <property type="term" value="P:isoprenoid biosynthetic process"/>
    <property type="evidence" value="ECO:0007669"/>
    <property type="project" value="UniProtKB-ARBA"/>
</dbReference>
<comment type="caution">
    <text evidence="3">The sequence shown here is derived from an EMBL/GenBank/DDBJ whole genome shotgun (WGS) entry which is preliminary data.</text>
</comment>
<dbReference type="InterPro" id="IPR019845">
    <property type="entry name" value="Squalene/phytoene_synthase_CS"/>
</dbReference>
<dbReference type="EMBL" id="JACYHB010000004">
    <property type="protein sequence ID" value="MBD8078825.1"/>
    <property type="molecule type" value="Genomic_DNA"/>
</dbReference>
<organism evidence="3 4">
    <name type="scientific">Cellulosimicrobium arenosum</name>
    <dbReference type="NCBI Taxonomy" id="2708133"/>
    <lineage>
        <taxon>Bacteria</taxon>
        <taxon>Bacillati</taxon>
        <taxon>Actinomycetota</taxon>
        <taxon>Actinomycetes</taxon>
        <taxon>Micrococcales</taxon>
        <taxon>Promicromonosporaceae</taxon>
        <taxon>Cellulosimicrobium</taxon>
    </lineage>
</organism>